<gene>
    <name evidence="2" type="ORF">RRG08_064147</name>
</gene>
<evidence type="ECO:0000313" key="3">
    <source>
        <dbReference type="Proteomes" id="UP001283361"/>
    </source>
</evidence>
<evidence type="ECO:0000313" key="2">
    <source>
        <dbReference type="EMBL" id="KAK3771894.1"/>
    </source>
</evidence>
<proteinExistence type="predicted"/>
<evidence type="ECO:0000256" key="1">
    <source>
        <dbReference type="SAM" id="MobiDB-lite"/>
    </source>
</evidence>
<accession>A0AAE0ZM09</accession>
<name>A0AAE0ZM09_9GAST</name>
<sequence length="247" mass="28077">MLGFRVSRFDQYKRFTLKPSNYREIWFKCARQEVPSLIGTVDNPANIESGQTVKQQSERKLRGPRGYAESGLAPGTSRNLECGLAPGTSRLRRIRISSGDLAELGIRIGSEGLTFRHVITHGPHAFLDVLCENPSPPSIYSRHVPYASLDVLCENPSPHSIYSRHVPHAFLDVLCENPSPHSIYSRHVPYASLDVLCENRVLIPCRAGMYYTHPWMYWVKTLDVLFVRNSTSFPVQYWMILNLLSCQ</sequence>
<keyword evidence="3" id="KW-1185">Reference proteome</keyword>
<dbReference type="AlphaFoldDB" id="A0AAE0ZM09"/>
<feature type="region of interest" description="Disordered" evidence="1">
    <location>
        <begin position="45"/>
        <end position="70"/>
    </location>
</feature>
<protein>
    <submittedName>
        <fullName evidence="2">Uncharacterized protein</fullName>
    </submittedName>
</protein>
<reference evidence="2" key="1">
    <citation type="journal article" date="2023" name="G3 (Bethesda)">
        <title>A reference genome for the long-term kleptoplast-retaining sea slug Elysia crispata morphotype clarki.</title>
        <authorList>
            <person name="Eastman K.E."/>
            <person name="Pendleton A.L."/>
            <person name="Shaikh M.A."/>
            <person name="Suttiyut T."/>
            <person name="Ogas R."/>
            <person name="Tomko P."/>
            <person name="Gavelis G."/>
            <person name="Widhalm J.R."/>
            <person name="Wisecaver J.H."/>
        </authorList>
    </citation>
    <scope>NUCLEOTIDE SEQUENCE</scope>
    <source>
        <strain evidence="2">ECLA1</strain>
    </source>
</reference>
<comment type="caution">
    <text evidence="2">The sequence shown here is derived from an EMBL/GenBank/DDBJ whole genome shotgun (WGS) entry which is preliminary data.</text>
</comment>
<dbReference type="EMBL" id="JAWDGP010003667">
    <property type="protein sequence ID" value="KAK3771894.1"/>
    <property type="molecule type" value="Genomic_DNA"/>
</dbReference>
<dbReference type="Proteomes" id="UP001283361">
    <property type="component" value="Unassembled WGS sequence"/>
</dbReference>
<organism evidence="2 3">
    <name type="scientific">Elysia crispata</name>
    <name type="common">lettuce slug</name>
    <dbReference type="NCBI Taxonomy" id="231223"/>
    <lineage>
        <taxon>Eukaryota</taxon>
        <taxon>Metazoa</taxon>
        <taxon>Spiralia</taxon>
        <taxon>Lophotrochozoa</taxon>
        <taxon>Mollusca</taxon>
        <taxon>Gastropoda</taxon>
        <taxon>Heterobranchia</taxon>
        <taxon>Euthyneura</taxon>
        <taxon>Panpulmonata</taxon>
        <taxon>Sacoglossa</taxon>
        <taxon>Placobranchoidea</taxon>
        <taxon>Plakobranchidae</taxon>
        <taxon>Elysia</taxon>
    </lineage>
</organism>
<feature type="compositionally biased region" description="Polar residues" evidence="1">
    <location>
        <begin position="46"/>
        <end position="55"/>
    </location>
</feature>